<feature type="transmembrane region" description="Helical" evidence="1">
    <location>
        <begin position="105"/>
        <end position="125"/>
    </location>
</feature>
<evidence type="ECO:0000313" key="3">
    <source>
        <dbReference type="Proteomes" id="UP000184758"/>
    </source>
</evidence>
<dbReference type="eggNOG" id="COG4325">
    <property type="taxonomic scope" value="Bacteria"/>
</dbReference>
<dbReference type="InterPro" id="IPR018723">
    <property type="entry name" value="DUF2254_membrane"/>
</dbReference>
<organism evidence="2 3">
    <name type="scientific">Carnobacterium alterfunditum</name>
    <dbReference type="NCBI Taxonomy" id="28230"/>
    <lineage>
        <taxon>Bacteria</taxon>
        <taxon>Bacillati</taxon>
        <taxon>Bacillota</taxon>
        <taxon>Bacilli</taxon>
        <taxon>Lactobacillales</taxon>
        <taxon>Carnobacteriaceae</taxon>
        <taxon>Carnobacterium</taxon>
    </lineage>
</organism>
<dbReference type="Pfam" id="PF10011">
    <property type="entry name" value="DUF2254"/>
    <property type="match status" value="1"/>
</dbReference>
<dbReference type="OrthoDB" id="2955631at2"/>
<reference evidence="3" key="1">
    <citation type="submission" date="2016-11" db="EMBL/GenBank/DDBJ databases">
        <authorList>
            <person name="Varghese N."/>
            <person name="Submissions S."/>
        </authorList>
    </citation>
    <scope>NUCLEOTIDE SEQUENCE [LARGE SCALE GENOMIC DNA]</scope>
    <source>
        <strain evidence="3">313</strain>
    </source>
</reference>
<feature type="transmembrane region" description="Helical" evidence="1">
    <location>
        <begin position="14"/>
        <end position="35"/>
    </location>
</feature>
<gene>
    <name evidence="2" type="ORF">SAMN05878443_0852</name>
</gene>
<sequence>MIQTLRLFFEEKRIWVTLGGSVLFSFLLAIGVILLDTRMVNLLDYSPSFLLTSVDLSKEILSLLAGSLFSVATFTFATMLSVISFYSSNFSPRTVENFLLHKTSIQTLGVFLGGFIYCLSSLFFMRSSENEYLVISASVALGYALACVVYFIKFVYNVATSIQLGTLVNKLYNEANTVMNDTINFFQEETKVNHLPDIHTLHQYPIRADRNGYVESINFNRLRALSEEYEGVLELNIRIGVFISQNEPVGTFYTNHKNGIDENNQLSGKINRTLTYETEPSIMYDPNFARQKLVEVALRAVSPGINDPNTAIHILRYKALLDAKFAAIAGRFVVLGEEKNQEITKDETLRYIGCVFYDFNNFPKDLYESNWQLIHYMKEDISGVSALFDYLLTIAYKADNEKLAYIKDYSNYLYNLTSPNFSERLDQQNIDERHQRLLAIEKGISE</sequence>
<feature type="transmembrane region" description="Helical" evidence="1">
    <location>
        <begin position="60"/>
        <end position="85"/>
    </location>
</feature>
<name>A0A1N6FVU8_9LACT</name>
<keyword evidence="1" id="KW-0812">Transmembrane</keyword>
<keyword evidence="3" id="KW-1185">Reference proteome</keyword>
<protein>
    <submittedName>
        <fullName evidence="2">Uncharacterized membrane protein</fullName>
    </submittedName>
</protein>
<dbReference type="AlphaFoldDB" id="A0A1N6FVU8"/>
<proteinExistence type="predicted"/>
<accession>A0A1N6FVU8</accession>
<dbReference type="Proteomes" id="UP000184758">
    <property type="component" value="Unassembled WGS sequence"/>
</dbReference>
<dbReference type="EMBL" id="FSRN01000001">
    <property type="protein sequence ID" value="SIN99340.1"/>
    <property type="molecule type" value="Genomic_DNA"/>
</dbReference>
<dbReference type="RefSeq" id="WP_034547645.1">
    <property type="nucleotide sequence ID" value="NZ_FSRN01000001.1"/>
</dbReference>
<evidence type="ECO:0000313" key="2">
    <source>
        <dbReference type="EMBL" id="SIN99340.1"/>
    </source>
</evidence>
<feature type="transmembrane region" description="Helical" evidence="1">
    <location>
        <begin position="132"/>
        <end position="152"/>
    </location>
</feature>
<keyword evidence="1" id="KW-1133">Transmembrane helix</keyword>
<keyword evidence="1" id="KW-0472">Membrane</keyword>
<evidence type="ECO:0000256" key="1">
    <source>
        <dbReference type="SAM" id="Phobius"/>
    </source>
</evidence>
<dbReference type="STRING" id="28230.SAMN05878443_0852"/>